<gene>
    <name evidence="2" type="ORF">C1SCF055_LOCUS4010</name>
</gene>
<sequence>MAQLPKGARISKCRTKRMKKGREQKGCEQDDDDDNDDDVKRNDLTGRNQTSHFTLRRSGSLWPQQWLLPVQRNPGVVQLGANATPLPVLILGCEGLLWFSCGLIYLPVSSNMARGNFFTGSSNGKISYTY</sequence>
<dbReference type="EMBL" id="CAMXCT020000221">
    <property type="protein sequence ID" value="CAL1129100.1"/>
    <property type="molecule type" value="Genomic_DNA"/>
</dbReference>
<feature type="region of interest" description="Disordered" evidence="1">
    <location>
        <begin position="1"/>
        <end position="53"/>
    </location>
</feature>
<reference evidence="2" key="1">
    <citation type="submission" date="2022-10" db="EMBL/GenBank/DDBJ databases">
        <authorList>
            <person name="Chen Y."/>
            <person name="Dougan E. K."/>
            <person name="Chan C."/>
            <person name="Rhodes N."/>
            <person name="Thang M."/>
        </authorList>
    </citation>
    <scope>NUCLEOTIDE SEQUENCE</scope>
</reference>
<dbReference type="AlphaFoldDB" id="A0A9P1FIE2"/>
<name>A0A9P1FIE2_9DINO</name>
<comment type="caution">
    <text evidence="2">The sequence shown here is derived from an EMBL/GenBank/DDBJ whole genome shotgun (WGS) entry which is preliminary data.</text>
</comment>
<keyword evidence="4" id="KW-1185">Reference proteome</keyword>
<reference evidence="3 4" key="2">
    <citation type="submission" date="2024-05" db="EMBL/GenBank/DDBJ databases">
        <authorList>
            <person name="Chen Y."/>
            <person name="Shah S."/>
            <person name="Dougan E. K."/>
            <person name="Thang M."/>
            <person name="Chan C."/>
        </authorList>
    </citation>
    <scope>NUCLEOTIDE SEQUENCE [LARGE SCALE GENOMIC DNA]</scope>
</reference>
<accession>A0A9P1FIE2</accession>
<dbReference type="Proteomes" id="UP001152797">
    <property type="component" value="Unassembled WGS sequence"/>
</dbReference>
<evidence type="ECO:0000313" key="4">
    <source>
        <dbReference type="Proteomes" id="UP001152797"/>
    </source>
</evidence>
<evidence type="ECO:0000313" key="3">
    <source>
        <dbReference type="EMBL" id="CAL4763037.1"/>
    </source>
</evidence>
<organism evidence="2">
    <name type="scientific">Cladocopium goreaui</name>
    <dbReference type="NCBI Taxonomy" id="2562237"/>
    <lineage>
        <taxon>Eukaryota</taxon>
        <taxon>Sar</taxon>
        <taxon>Alveolata</taxon>
        <taxon>Dinophyceae</taxon>
        <taxon>Suessiales</taxon>
        <taxon>Symbiodiniaceae</taxon>
        <taxon>Cladocopium</taxon>
    </lineage>
</organism>
<evidence type="ECO:0000313" key="2">
    <source>
        <dbReference type="EMBL" id="CAI3975725.1"/>
    </source>
</evidence>
<dbReference type="EMBL" id="CAMXCT010000221">
    <property type="protein sequence ID" value="CAI3975725.1"/>
    <property type="molecule type" value="Genomic_DNA"/>
</dbReference>
<proteinExistence type="predicted"/>
<feature type="compositionally biased region" description="Basic residues" evidence="1">
    <location>
        <begin position="9"/>
        <end position="20"/>
    </location>
</feature>
<evidence type="ECO:0000256" key="1">
    <source>
        <dbReference type="SAM" id="MobiDB-lite"/>
    </source>
</evidence>
<dbReference type="EMBL" id="CAMXCT030000221">
    <property type="protein sequence ID" value="CAL4763037.1"/>
    <property type="molecule type" value="Genomic_DNA"/>
</dbReference>
<protein>
    <submittedName>
        <fullName evidence="2">Uncharacterized protein</fullName>
    </submittedName>
</protein>